<dbReference type="EMBL" id="BAAAIH010000016">
    <property type="protein sequence ID" value="GAA1271796.1"/>
    <property type="molecule type" value="Genomic_DNA"/>
</dbReference>
<dbReference type="Proteomes" id="UP001500282">
    <property type="component" value="Unassembled WGS sequence"/>
</dbReference>
<gene>
    <name evidence="2" type="ORF">GCM10009579_33060</name>
</gene>
<evidence type="ECO:0000313" key="2">
    <source>
        <dbReference type="EMBL" id="GAA1271796.1"/>
    </source>
</evidence>
<name>A0ABN1X0A0_9ACTN</name>
<keyword evidence="3" id="KW-1185">Reference proteome</keyword>
<protein>
    <submittedName>
        <fullName evidence="2">Uncharacterized protein</fullName>
    </submittedName>
</protein>
<evidence type="ECO:0000313" key="3">
    <source>
        <dbReference type="Proteomes" id="UP001500282"/>
    </source>
</evidence>
<reference evidence="2 3" key="1">
    <citation type="journal article" date="2019" name="Int. J. Syst. Evol. Microbiol.">
        <title>The Global Catalogue of Microorganisms (GCM) 10K type strain sequencing project: providing services to taxonomists for standard genome sequencing and annotation.</title>
        <authorList>
            <consortium name="The Broad Institute Genomics Platform"/>
            <consortium name="The Broad Institute Genome Sequencing Center for Infectious Disease"/>
            <person name="Wu L."/>
            <person name="Ma J."/>
        </authorList>
    </citation>
    <scope>NUCLEOTIDE SEQUENCE [LARGE SCALE GENOMIC DNA]</scope>
    <source>
        <strain evidence="2 3">JCM 11448</strain>
    </source>
</reference>
<accession>A0ABN1X0A0</accession>
<proteinExistence type="predicted"/>
<comment type="caution">
    <text evidence="2">The sequence shown here is derived from an EMBL/GenBank/DDBJ whole genome shotgun (WGS) entry which is preliminary data.</text>
</comment>
<evidence type="ECO:0000256" key="1">
    <source>
        <dbReference type="SAM" id="MobiDB-lite"/>
    </source>
</evidence>
<sequence>MAVPQCGLRVGCDQGFRAQEHLSGRARHTTWAGVTGAVFGVCGQPKSMATFPYRSSPRLKDRFLMKQGTLKTLGVIALGAAAVVAGGSAASAAPVPGGSAGRVAAPGQPAAPAKPAAAQAKPAQGMLGQLPLGNLPTGGLIKLG</sequence>
<feature type="region of interest" description="Disordered" evidence="1">
    <location>
        <begin position="94"/>
        <end position="122"/>
    </location>
</feature>
<organism evidence="2 3">
    <name type="scientific">Streptomyces javensis</name>
    <dbReference type="NCBI Taxonomy" id="114698"/>
    <lineage>
        <taxon>Bacteria</taxon>
        <taxon>Bacillati</taxon>
        <taxon>Actinomycetota</taxon>
        <taxon>Actinomycetes</taxon>
        <taxon>Kitasatosporales</taxon>
        <taxon>Streptomycetaceae</taxon>
        <taxon>Streptomyces</taxon>
        <taxon>Streptomyces violaceusniger group</taxon>
    </lineage>
</organism>